<organism evidence="2 3">
    <name type="scientific">Hexamita inflata</name>
    <dbReference type="NCBI Taxonomy" id="28002"/>
    <lineage>
        <taxon>Eukaryota</taxon>
        <taxon>Metamonada</taxon>
        <taxon>Diplomonadida</taxon>
        <taxon>Hexamitidae</taxon>
        <taxon>Hexamitinae</taxon>
        <taxon>Hexamita</taxon>
    </lineage>
</organism>
<evidence type="ECO:0000256" key="1">
    <source>
        <dbReference type="SAM" id="MobiDB-lite"/>
    </source>
</evidence>
<evidence type="ECO:0000313" key="2">
    <source>
        <dbReference type="EMBL" id="CAL6060632.1"/>
    </source>
</evidence>
<dbReference type="EMBL" id="CAXDID020000231">
    <property type="protein sequence ID" value="CAL6060632.1"/>
    <property type="molecule type" value="Genomic_DNA"/>
</dbReference>
<name>A0ABP1KFE5_9EUKA</name>
<dbReference type="CDD" id="cd12872">
    <property type="entry name" value="SPRY_Ash2"/>
    <property type="match status" value="1"/>
</dbReference>
<feature type="compositionally biased region" description="Polar residues" evidence="1">
    <location>
        <begin position="326"/>
        <end position="357"/>
    </location>
</feature>
<feature type="region of interest" description="Disordered" evidence="1">
    <location>
        <begin position="324"/>
        <end position="357"/>
    </location>
</feature>
<proteinExistence type="predicted"/>
<dbReference type="InterPro" id="IPR043136">
    <property type="entry name" value="B30.2/SPRY_sf"/>
</dbReference>
<dbReference type="Proteomes" id="UP001642409">
    <property type="component" value="Unassembled WGS sequence"/>
</dbReference>
<dbReference type="Gene3D" id="2.60.120.920">
    <property type="match status" value="1"/>
</dbReference>
<dbReference type="PANTHER" id="PTHR10598:SF0">
    <property type="entry name" value="SET1_ASH2 HISTONE METHYLTRANSFERASE COMPLEX SUBUNIT ASH2"/>
    <property type="match status" value="1"/>
</dbReference>
<comment type="caution">
    <text evidence="2">The sequence shown here is derived from an EMBL/GenBank/DDBJ whole genome shotgun (WGS) entry which is preliminary data.</text>
</comment>
<protein>
    <submittedName>
        <fullName evidence="2">Uncharacterized protein</fullName>
    </submittedName>
</protein>
<dbReference type="SUPFAM" id="SSF49899">
    <property type="entry name" value="Concanavalin A-like lectins/glucanases"/>
    <property type="match status" value="1"/>
</dbReference>
<sequence length="476" mass="54395">MSNQSRLHELPTNRQLEIFYMLHQVRSQQYECSTQNLGNVVLSNVAKNPQLTLSADQLSVEGAQGYRSVFATHGISVGTYYYECQYSLPMKYVPDPNQPEYRPQVRVGFAAPAAHLDGPVGFDRFGYALRSADCSICTQRLRLPQDQAQSDSKFNVNQSNQLQINPGQTIGCLIHMPVFKSKTTLPVEVEMCESKSHQKITARRQNEDTFLPEQMTKKFEVEDEVVQGSFIKFYVDGAEVIEIKDILYNRYYPAVSCYNFATVKCNFGLKNVKIQNYPMDFYVLADCLFNPLEEAAKNLKFGYAPLNLDLIFKTDEEDKLELQKENPGQTPLQIKSETTDINPQSVTNATETVPDSVTNDDETLIAIKQEDLNRTGTNRVQFRQFLRNLSHNLNSETEIDTSCPNPYTESDLKSKGFQFPPPHDFLPFTSLYKIRSRNDYEKTAAMINDGLYSVFMHREIAKLVHENEQKPKKGRK</sequence>
<accession>A0ABP1KFE5</accession>
<evidence type="ECO:0000313" key="3">
    <source>
        <dbReference type="Proteomes" id="UP001642409"/>
    </source>
</evidence>
<dbReference type="InterPro" id="IPR013320">
    <property type="entry name" value="ConA-like_dom_sf"/>
</dbReference>
<gene>
    <name evidence="2" type="ORF">HINF_LOCUS49319</name>
</gene>
<dbReference type="InterPro" id="IPR037353">
    <property type="entry name" value="ASH2"/>
</dbReference>
<reference evidence="2 3" key="1">
    <citation type="submission" date="2024-07" db="EMBL/GenBank/DDBJ databases">
        <authorList>
            <person name="Akdeniz Z."/>
        </authorList>
    </citation>
    <scope>NUCLEOTIDE SEQUENCE [LARGE SCALE GENOMIC DNA]</scope>
</reference>
<keyword evidence="3" id="KW-1185">Reference proteome</keyword>
<dbReference type="PANTHER" id="PTHR10598">
    <property type="entry name" value="SET1/ASH2 HISTONE METHYLTRANSFERASE COMPLEX SUBUNIT ASH2"/>
    <property type="match status" value="1"/>
</dbReference>